<feature type="domain" description="Fibrobacter succinogenes major paralogous" evidence="1">
    <location>
        <begin position="47"/>
        <end position="232"/>
    </location>
</feature>
<evidence type="ECO:0000313" key="2">
    <source>
        <dbReference type="EMBL" id="SVB17973.1"/>
    </source>
</evidence>
<dbReference type="NCBIfam" id="TIGR02145">
    <property type="entry name" value="Fib_succ_major"/>
    <property type="match status" value="1"/>
</dbReference>
<protein>
    <recommendedName>
        <fullName evidence="1">Fibrobacter succinogenes major paralogous domain-containing protein</fullName>
    </recommendedName>
</protein>
<dbReference type="PROSITE" id="PS51257">
    <property type="entry name" value="PROKAR_LIPOPROTEIN"/>
    <property type="match status" value="1"/>
</dbReference>
<sequence>MKRLLLIPLVLFISCEDKDDDPLPLDCTGVEGGNSISDIDGNCYETVQIGQQLWMAENLKVTHYNNGDATSTGYSNSEWADLDETETGAYAAYNDNESNADIYGYLYNWYVVEDVRGICPEGWHVPTDEEYTLLTDYLDGTSVAGGKMKEAGIEHWNSPNEGATNESGFTGLPGGCRYSDGRYTNINNIGYFWSSTESSDNNARYRGLLYNLPFVLKDGINNGYGLSIRCLKD</sequence>
<gene>
    <name evidence="2" type="ORF">METZ01_LOCUS170827</name>
</gene>
<dbReference type="Pfam" id="PF09603">
    <property type="entry name" value="Fib_succ_major"/>
    <property type="match status" value="1"/>
</dbReference>
<reference evidence="2" key="1">
    <citation type="submission" date="2018-05" db="EMBL/GenBank/DDBJ databases">
        <authorList>
            <person name="Lanie J.A."/>
            <person name="Ng W.-L."/>
            <person name="Kazmierczak K.M."/>
            <person name="Andrzejewski T.M."/>
            <person name="Davidsen T.M."/>
            <person name="Wayne K.J."/>
            <person name="Tettelin H."/>
            <person name="Glass J.I."/>
            <person name="Rusch D."/>
            <person name="Podicherti R."/>
            <person name="Tsui H.-C.T."/>
            <person name="Winkler M.E."/>
        </authorList>
    </citation>
    <scope>NUCLEOTIDE SEQUENCE</scope>
</reference>
<dbReference type="EMBL" id="UINC01031624">
    <property type="protein sequence ID" value="SVB17973.1"/>
    <property type="molecule type" value="Genomic_DNA"/>
</dbReference>
<dbReference type="AlphaFoldDB" id="A0A382BY32"/>
<accession>A0A382BY32</accession>
<dbReference type="InterPro" id="IPR011871">
    <property type="entry name" value="Fib_succ_major"/>
</dbReference>
<evidence type="ECO:0000259" key="1">
    <source>
        <dbReference type="Pfam" id="PF09603"/>
    </source>
</evidence>
<organism evidence="2">
    <name type="scientific">marine metagenome</name>
    <dbReference type="NCBI Taxonomy" id="408172"/>
    <lineage>
        <taxon>unclassified sequences</taxon>
        <taxon>metagenomes</taxon>
        <taxon>ecological metagenomes</taxon>
    </lineage>
</organism>
<proteinExistence type="predicted"/>
<name>A0A382BY32_9ZZZZ</name>